<protein>
    <recommendedName>
        <fullName evidence="5">PI3K/PI4K catalytic domain-containing protein</fullName>
    </recommendedName>
</protein>
<dbReference type="Proteomes" id="UP001459277">
    <property type="component" value="Unassembled WGS sequence"/>
</dbReference>
<dbReference type="PROSITE" id="PS50290">
    <property type="entry name" value="PI3_4_KINASE_3"/>
    <property type="match status" value="1"/>
</dbReference>
<proteinExistence type="predicted"/>
<evidence type="ECO:0000313" key="6">
    <source>
        <dbReference type="EMBL" id="KAK9987653.1"/>
    </source>
</evidence>
<dbReference type="GO" id="GO:0005694">
    <property type="term" value="C:chromosome"/>
    <property type="evidence" value="ECO:0007669"/>
    <property type="project" value="TreeGrafter"/>
</dbReference>
<dbReference type="GO" id="GO:0000723">
    <property type="term" value="P:telomere maintenance"/>
    <property type="evidence" value="ECO:0007669"/>
    <property type="project" value="TreeGrafter"/>
</dbReference>
<keyword evidence="3" id="KW-0227">DNA damage</keyword>
<dbReference type="InterPro" id="IPR011009">
    <property type="entry name" value="Kinase-like_dom_sf"/>
</dbReference>
<feature type="domain" description="PI3K/PI4K catalytic" evidence="5">
    <location>
        <begin position="1"/>
        <end position="57"/>
    </location>
</feature>
<keyword evidence="2" id="KW-0418">Kinase</keyword>
<organism evidence="6 7">
    <name type="scientific">Lithocarpus litseifolius</name>
    <dbReference type="NCBI Taxonomy" id="425828"/>
    <lineage>
        <taxon>Eukaryota</taxon>
        <taxon>Viridiplantae</taxon>
        <taxon>Streptophyta</taxon>
        <taxon>Embryophyta</taxon>
        <taxon>Tracheophyta</taxon>
        <taxon>Spermatophyta</taxon>
        <taxon>Magnoliopsida</taxon>
        <taxon>eudicotyledons</taxon>
        <taxon>Gunneridae</taxon>
        <taxon>Pentapetalae</taxon>
        <taxon>rosids</taxon>
        <taxon>fabids</taxon>
        <taxon>Fagales</taxon>
        <taxon>Fagaceae</taxon>
        <taxon>Lithocarpus</taxon>
    </lineage>
</organism>
<dbReference type="EMBL" id="JAZDWU010000010">
    <property type="protein sequence ID" value="KAK9987653.1"/>
    <property type="molecule type" value="Genomic_DNA"/>
</dbReference>
<evidence type="ECO:0000256" key="1">
    <source>
        <dbReference type="ARBA" id="ARBA00004123"/>
    </source>
</evidence>
<name>A0AAW2BPT3_9ROSI</name>
<sequence>MALPPSIIMGWTIVLLGSDGSQYPFPCKPKDDLRKDACMMEFTATINRLLSKYPESR</sequence>
<dbReference type="Gene3D" id="3.30.1010.10">
    <property type="entry name" value="Phosphatidylinositol 3-kinase Catalytic Subunit, Chain A, domain 4"/>
    <property type="match status" value="1"/>
</dbReference>
<keyword evidence="2" id="KW-0723">Serine/threonine-protein kinase</keyword>
<reference evidence="6 7" key="1">
    <citation type="submission" date="2024-01" db="EMBL/GenBank/DDBJ databases">
        <title>A telomere-to-telomere, gap-free genome of sweet tea (Lithocarpus litseifolius).</title>
        <authorList>
            <person name="Zhou J."/>
        </authorList>
    </citation>
    <scope>NUCLEOTIDE SEQUENCE [LARGE SCALE GENOMIC DNA]</scope>
    <source>
        <strain evidence="6">Zhou-2022a</strain>
        <tissue evidence="6">Leaf</tissue>
    </source>
</reference>
<evidence type="ECO:0000256" key="2">
    <source>
        <dbReference type="ARBA" id="ARBA00022527"/>
    </source>
</evidence>
<keyword evidence="7" id="KW-1185">Reference proteome</keyword>
<gene>
    <name evidence="6" type="ORF">SO802_027892</name>
</gene>
<comment type="caution">
    <text evidence="6">The sequence shown here is derived from an EMBL/GenBank/DDBJ whole genome shotgun (WGS) entry which is preliminary data.</text>
</comment>
<dbReference type="PANTHER" id="PTHR11139:SF69">
    <property type="entry name" value="SERINE_THREONINE-PROTEIN KINASE ATR"/>
    <property type="match status" value="1"/>
</dbReference>
<evidence type="ECO:0000313" key="7">
    <source>
        <dbReference type="Proteomes" id="UP001459277"/>
    </source>
</evidence>
<evidence type="ECO:0000259" key="5">
    <source>
        <dbReference type="PROSITE" id="PS50290"/>
    </source>
</evidence>
<accession>A0AAW2BPT3</accession>
<dbReference type="PANTHER" id="PTHR11139">
    <property type="entry name" value="ATAXIA TELANGIECTASIA MUTATED ATM -RELATED"/>
    <property type="match status" value="1"/>
</dbReference>
<evidence type="ECO:0000256" key="4">
    <source>
        <dbReference type="ARBA" id="ARBA00023242"/>
    </source>
</evidence>
<dbReference type="GO" id="GO:0006281">
    <property type="term" value="P:DNA repair"/>
    <property type="evidence" value="ECO:0007669"/>
    <property type="project" value="TreeGrafter"/>
</dbReference>
<dbReference type="GO" id="GO:0000077">
    <property type="term" value="P:DNA damage checkpoint signaling"/>
    <property type="evidence" value="ECO:0007669"/>
    <property type="project" value="TreeGrafter"/>
</dbReference>
<evidence type="ECO:0000256" key="3">
    <source>
        <dbReference type="ARBA" id="ARBA00022763"/>
    </source>
</evidence>
<dbReference type="SUPFAM" id="SSF56112">
    <property type="entry name" value="Protein kinase-like (PK-like)"/>
    <property type="match status" value="1"/>
</dbReference>
<dbReference type="GO" id="GO:0004674">
    <property type="term" value="F:protein serine/threonine kinase activity"/>
    <property type="evidence" value="ECO:0007669"/>
    <property type="project" value="UniProtKB-KW"/>
</dbReference>
<dbReference type="GO" id="GO:0005634">
    <property type="term" value="C:nucleus"/>
    <property type="evidence" value="ECO:0007669"/>
    <property type="project" value="UniProtKB-SubCell"/>
</dbReference>
<comment type="subcellular location">
    <subcellularLocation>
        <location evidence="1">Nucleus</location>
    </subcellularLocation>
</comment>
<dbReference type="InterPro" id="IPR000403">
    <property type="entry name" value="PI3/4_kinase_cat_dom"/>
</dbReference>
<keyword evidence="2" id="KW-0808">Transferase</keyword>
<dbReference type="InterPro" id="IPR050517">
    <property type="entry name" value="DDR_Repair_Kinase"/>
</dbReference>
<keyword evidence="4" id="KW-0539">Nucleus</keyword>
<dbReference type="AlphaFoldDB" id="A0AAW2BPT3"/>